<evidence type="ECO:0000313" key="4">
    <source>
        <dbReference type="Proteomes" id="UP000267027"/>
    </source>
</evidence>
<accession>A0A0R3PDT8</accession>
<gene>
    <name evidence="3" type="ORF">ACOC_LOCUS2148</name>
</gene>
<dbReference type="InterPro" id="IPR042222">
    <property type="entry name" value="Dynein_2_N"/>
</dbReference>
<dbReference type="WBParaSite" id="ACOC_0000214701-mRNA-1">
    <property type="protein sequence ID" value="ACOC_0000214701-mRNA-1"/>
    <property type="gene ID" value="ACOC_0000214701"/>
</dbReference>
<reference evidence="3 4" key="2">
    <citation type="submission" date="2018-11" db="EMBL/GenBank/DDBJ databases">
        <authorList>
            <consortium name="Pathogen Informatics"/>
        </authorList>
    </citation>
    <scope>NUCLEOTIDE SEQUENCE [LARGE SCALE GENOMIC DNA]</scope>
    <source>
        <strain evidence="3 4">Costa Rica</strain>
    </source>
</reference>
<dbReference type="Proteomes" id="UP000267027">
    <property type="component" value="Unassembled WGS sequence"/>
</dbReference>
<dbReference type="OrthoDB" id="5860554at2759"/>
<evidence type="ECO:0000313" key="5">
    <source>
        <dbReference type="WBParaSite" id="ACOC_0000214701-mRNA-1"/>
    </source>
</evidence>
<dbReference type="PANTHER" id="PTHR46532:SF4">
    <property type="entry name" value="AAA+ ATPASE DOMAIN-CONTAINING PROTEIN"/>
    <property type="match status" value="1"/>
</dbReference>
<dbReference type="InterPro" id="IPR013602">
    <property type="entry name" value="Dynein_heavy_linker"/>
</dbReference>
<dbReference type="Gene3D" id="1.20.140.100">
    <property type="entry name" value="Dynein heavy chain, N-terminal domain 2"/>
    <property type="match status" value="1"/>
</dbReference>
<reference evidence="5" key="1">
    <citation type="submission" date="2017-02" db="UniProtKB">
        <authorList>
            <consortium name="WormBaseParasite"/>
        </authorList>
    </citation>
    <scope>IDENTIFICATION</scope>
</reference>
<dbReference type="GO" id="GO:0045505">
    <property type="term" value="F:dynein intermediate chain binding"/>
    <property type="evidence" value="ECO:0007669"/>
    <property type="project" value="InterPro"/>
</dbReference>
<dbReference type="GO" id="GO:0007018">
    <property type="term" value="P:microtubule-based movement"/>
    <property type="evidence" value="ECO:0007669"/>
    <property type="project" value="InterPro"/>
</dbReference>
<evidence type="ECO:0000259" key="2">
    <source>
        <dbReference type="Pfam" id="PF08393"/>
    </source>
</evidence>
<sequence>MFNDIKMLLLVAQGEAALQEFSKNALSWEENLSQTSAMFDIWTDSQRRWAYLEGLLPGSAAFQHYYSLPLKVHGFPFIFWFGHPLICASVSTVHHLCENCNVCTEFLPLMKKVTQPPRILDMIGMQEAQRLLGILANTLSKIQKALDFVKRFLSLLFGFVVFVEGDDLLEIMGNRKDISRLQKNLKKILLL</sequence>
<evidence type="ECO:0000256" key="1">
    <source>
        <dbReference type="ARBA" id="ARBA00008887"/>
    </source>
</evidence>
<protein>
    <submittedName>
        <fullName evidence="5">Dynein_C domain-containing protein</fullName>
    </submittedName>
</protein>
<dbReference type="PANTHER" id="PTHR46532">
    <property type="entry name" value="MALE FERTILITY FACTOR KL5"/>
    <property type="match status" value="1"/>
</dbReference>
<evidence type="ECO:0000313" key="3">
    <source>
        <dbReference type="EMBL" id="VDM53733.1"/>
    </source>
</evidence>
<organism evidence="5">
    <name type="scientific">Angiostrongylus costaricensis</name>
    <name type="common">Nematode worm</name>
    <dbReference type="NCBI Taxonomy" id="334426"/>
    <lineage>
        <taxon>Eukaryota</taxon>
        <taxon>Metazoa</taxon>
        <taxon>Ecdysozoa</taxon>
        <taxon>Nematoda</taxon>
        <taxon>Chromadorea</taxon>
        <taxon>Rhabditida</taxon>
        <taxon>Rhabditina</taxon>
        <taxon>Rhabditomorpha</taxon>
        <taxon>Strongyloidea</taxon>
        <taxon>Metastrongylidae</taxon>
        <taxon>Angiostrongylus</taxon>
    </lineage>
</organism>
<comment type="similarity">
    <text evidence="1">Belongs to the dynein heavy chain family.</text>
</comment>
<proteinExistence type="inferred from homology"/>
<name>A0A0R3PDT8_ANGCS</name>
<keyword evidence="4" id="KW-1185">Reference proteome</keyword>
<dbReference type="GO" id="GO:0005858">
    <property type="term" value="C:axonemal dynein complex"/>
    <property type="evidence" value="ECO:0007669"/>
    <property type="project" value="TreeGrafter"/>
</dbReference>
<dbReference type="EMBL" id="UYYA01000392">
    <property type="protein sequence ID" value="VDM53733.1"/>
    <property type="molecule type" value="Genomic_DNA"/>
</dbReference>
<dbReference type="InterPro" id="IPR026983">
    <property type="entry name" value="DHC"/>
</dbReference>
<dbReference type="AlphaFoldDB" id="A0A0R3PDT8"/>
<dbReference type="STRING" id="334426.A0A0R3PDT8"/>
<feature type="domain" description="Dynein heavy chain linker" evidence="2">
    <location>
        <begin position="102"/>
        <end position="188"/>
    </location>
</feature>
<dbReference type="GO" id="GO:0051959">
    <property type="term" value="F:dynein light intermediate chain binding"/>
    <property type="evidence" value="ECO:0007669"/>
    <property type="project" value="InterPro"/>
</dbReference>
<dbReference type="Pfam" id="PF08393">
    <property type="entry name" value="DHC_N2"/>
    <property type="match status" value="1"/>
</dbReference>